<dbReference type="EMBL" id="BMZB01000005">
    <property type="protein sequence ID" value="GGZ42420.1"/>
    <property type="molecule type" value="Genomic_DNA"/>
</dbReference>
<reference evidence="18" key="1">
    <citation type="journal article" date="2014" name="Int. J. Syst. Evol. Microbiol.">
        <title>Complete genome sequence of Corynebacterium casei LMG S-19264T (=DSM 44701T), isolated from a smear-ripened cheese.</title>
        <authorList>
            <consortium name="US DOE Joint Genome Institute (JGI-PGF)"/>
            <person name="Walter F."/>
            <person name="Albersmeier A."/>
            <person name="Kalinowski J."/>
            <person name="Ruckert C."/>
        </authorList>
    </citation>
    <scope>NUCLEOTIDE SEQUENCE</scope>
    <source>
        <strain evidence="18">KCTC 32296</strain>
    </source>
</reference>
<dbReference type="PRINTS" id="PR00344">
    <property type="entry name" value="BCTRLSENSOR"/>
</dbReference>
<dbReference type="GO" id="GO:0005886">
    <property type="term" value="C:plasma membrane"/>
    <property type="evidence" value="ECO:0007669"/>
    <property type="project" value="UniProtKB-SubCell"/>
</dbReference>
<keyword evidence="12 15" id="KW-1133">Transmembrane helix</keyword>
<dbReference type="InterPro" id="IPR003660">
    <property type="entry name" value="HAMP_dom"/>
</dbReference>
<keyword evidence="19" id="KW-1185">Reference proteome</keyword>
<dbReference type="InterPro" id="IPR003661">
    <property type="entry name" value="HisK_dim/P_dom"/>
</dbReference>
<keyword evidence="6" id="KW-0597">Phosphoprotein</keyword>
<evidence type="ECO:0000259" key="17">
    <source>
        <dbReference type="PROSITE" id="PS50885"/>
    </source>
</evidence>
<dbReference type="EC" id="2.7.13.3" evidence="3"/>
<evidence type="ECO:0000313" key="19">
    <source>
        <dbReference type="Proteomes" id="UP000662572"/>
    </source>
</evidence>
<dbReference type="SMART" id="SM00304">
    <property type="entry name" value="HAMP"/>
    <property type="match status" value="1"/>
</dbReference>
<keyword evidence="4" id="KW-1003">Cell membrane</keyword>
<evidence type="ECO:0000256" key="6">
    <source>
        <dbReference type="ARBA" id="ARBA00022553"/>
    </source>
</evidence>
<gene>
    <name evidence="18" type="ORF">GCM10011273_31530</name>
</gene>
<dbReference type="Pfam" id="PF02518">
    <property type="entry name" value="HATPase_c"/>
    <property type="match status" value="1"/>
</dbReference>
<dbReference type="SUPFAM" id="SSF47384">
    <property type="entry name" value="Homodimeric domain of signal transducing histidine kinase"/>
    <property type="match status" value="1"/>
</dbReference>
<evidence type="ECO:0000256" key="7">
    <source>
        <dbReference type="ARBA" id="ARBA00022679"/>
    </source>
</evidence>
<evidence type="ECO:0000256" key="13">
    <source>
        <dbReference type="ARBA" id="ARBA00023012"/>
    </source>
</evidence>
<dbReference type="InterPro" id="IPR004358">
    <property type="entry name" value="Sig_transdc_His_kin-like_C"/>
</dbReference>
<dbReference type="InterPro" id="IPR036890">
    <property type="entry name" value="HATPase_C_sf"/>
</dbReference>
<dbReference type="InterPro" id="IPR050980">
    <property type="entry name" value="2C_sensor_his_kinase"/>
</dbReference>
<feature type="domain" description="HAMP" evidence="17">
    <location>
        <begin position="192"/>
        <end position="244"/>
    </location>
</feature>
<name>A0A918QER8_9CAUL</name>
<proteinExistence type="predicted"/>
<dbReference type="Proteomes" id="UP000662572">
    <property type="component" value="Unassembled WGS sequence"/>
</dbReference>
<protein>
    <recommendedName>
        <fullName evidence="3">histidine kinase</fullName>
        <ecNumber evidence="3">2.7.13.3</ecNumber>
    </recommendedName>
</protein>
<dbReference type="Gene3D" id="1.10.287.130">
    <property type="match status" value="1"/>
</dbReference>
<keyword evidence="10 18" id="KW-0418">Kinase</keyword>
<evidence type="ECO:0000256" key="15">
    <source>
        <dbReference type="SAM" id="Phobius"/>
    </source>
</evidence>
<dbReference type="SMART" id="SM00388">
    <property type="entry name" value="HisKA"/>
    <property type="match status" value="1"/>
</dbReference>
<feature type="domain" description="Histidine kinase" evidence="16">
    <location>
        <begin position="252"/>
        <end position="461"/>
    </location>
</feature>
<comment type="caution">
    <text evidence="18">The sequence shown here is derived from an EMBL/GenBank/DDBJ whole genome shotgun (WGS) entry which is preliminary data.</text>
</comment>
<evidence type="ECO:0000256" key="4">
    <source>
        <dbReference type="ARBA" id="ARBA00022475"/>
    </source>
</evidence>
<evidence type="ECO:0000256" key="2">
    <source>
        <dbReference type="ARBA" id="ARBA00004429"/>
    </source>
</evidence>
<dbReference type="SMART" id="SM00387">
    <property type="entry name" value="HATPase_c"/>
    <property type="match status" value="1"/>
</dbReference>
<organism evidence="18 19">
    <name type="scientific">Asticcacaulis endophyticus</name>
    <dbReference type="NCBI Taxonomy" id="1395890"/>
    <lineage>
        <taxon>Bacteria</taxon>
        <taxon>Pseudomonadati</taxon>
        <taxon>Pseudomonadota</taxon>
        <taxon>Alphaproteobacteria</taxon>
        <taxon>Caulobacterales</taxon>
        <taxon>Caulobacteraceae</taxon>
        <taxon>Asticcacaulis</taxon>
    </lineage>
</organism>
<dbReference type="PANTHER" id="PTHR44936">
    <property type="entry name" value="SENSOR PROTEIN CREC"/>
    <property type="match status" value="1"/>
</dbReference>
<dbReference type="RefSeq" id="WP_373295614.1">
    <property type="nucleotide sequence ID" value="NZ_BMZB01000005.1"/>
</dbReference>
<keyword evidence="9" id="KW-0547">Nucleotide-binding</keyword>
<dbReference type="AlphaFoldDB" id="A0A918QER8"/>
<dbReference type="Pfam" id="PF00512">
    <property type="entry name" value="HisKA"/>
    <property type="match status" value="1"/>
</dbReference>
<evidence type="ECO:0000256" key="8">
    <source>
        <dbReference type="ARBA" id="ARBA00022692"/>
    </source>
</evidence>
<keyword evidence="7" id="KW-0808">Transferase</keyword>
<dbReference type="Pfam" id="PF00672">
    <property type="entry name" value="HAMP"/>
    <property type="match status" value="1"/>
</dbReference>
<dbReference type="InterPro" id="IPR003594">
    <property type="entry name" value="HATPase_dom"/>
</dbReference>
<dbReference type="PROSITE" id="PS50885">
    <property type="entry name" value="HAMP"/>
    <property type="match status" value="1"/>
</dbReference>
<evidence type="ECO:0000256" key="10">
    <source>
        <dbReference type="ARBA" id="ARBA00022777"/>
    </source>
</evidence>
<evidence type="ECO:0000256" key="1">
    <source>
        <dbReference type="ARBA" id="ARBA00000085"/>
    </source>
</evidence>
<keyword evidence="11" id="KW-0067">ATP-binding</keyword>
<evidence type="ECO:0000256" key="9">
    <source>
        <dbReference type="ARBA" id="ARBA00022741"/>
    </source>
</evidence>
<comment type="catalytic activity">
    <reaction evidence="1">
        <text>ATP + protein L-histidine = ADP + protein N-phospho-L-histidine.</text>
        <dbReference type="EC" id="2.7.13.3"/>
    </reaction>
</comment>
<accession>A0A918QER8</accession>
<feature type="transmembrane region" description="Helical" evidence="15">
    <location>
        <begin position="169"/>
        <end position="191"/>
    </location>
</feature>
<sequence length="461" mass="51480">MKLRLPKISLWPKFIKRSIPKTLWGRALLIIVLPVALMQFAVTWAFFDMHWETVTARLSEGLVGDIVWAVDAYEADPTTQNMTRISEQAQKAMQLSIVYQPHKALPERRRPNPWAALDRSLKRALQNQLDDPFWFDTTRYAGAVDIRVQVDGGVMRIIAPRERAFATRAHIFILWMGGATFFLTTISILFIRNQVRAIERLARAAEAFGKGEDDPGFKPYGAAEVRAAAHAFLKMKARIQRHIEQRTTLLASVSHDLRTPLTRLKLELAMAPQDTATERMKQDVSEMAYMIDEYLAFARGEMQDTQEDVSINGLLAALNDSIERSGHKLQLSPLSEDVTISAREMGLQRALTNLIMNGFHHAKVVAVSAEVEVKATINKTGGPARLLHIYVDDDGPGIAPDKREDAMKAFSRLDESRNQNVKGVGLGLSIAHDIIRGHGGELVLDQSPLGGLRADIRLPVA</sequence>
<dbReference type="InterPro" id="IPR036097">
    <property type="entry name" value="HisK_dim/P_sf"/>
</dbReference>
<evidence type="ECO:0000256" key="11">
    <source>
        <dbReference type="ARBA" id="ARBA00022840"/>
    </source>
</evidence>
<evidence type="ECO:0000259" key="16">
    <source>
        <dbReference type="PROSITE" id="PS50109"/>
    </source>
</evidence>
<evidence type="ECO:0000256" key="14">
    <source>
        <dbReference type="ARBA" id="ARBA00023136"/>
    </source>
</evidence>
<feature type="transmembrane region" description="Helical" evidence="15">
    <location>
        <begin position="23"/>
        <end position="47"/>
    </location>
</feature>
<dbReference type="PROSITE" id="PS50109">
    <property type="entry name" value="HIS_KIN"/>
    <property type="match status" value="1"/>
</dbReference>
<keyword evidence="5" id="KW-0997">Cell inner membrane</keyword>
<keyword evidence="8 15" id="KW-0812">Transmembrane</keyword>
<dbReference type="CDD" id="cd00082">
    <property type="entry name" value="HisKA"/>
    <property type="match status" value="1"/>
</dbReference>
<dbReference type="GO" id="GO:0000155">
    <property type="term" value="F:phosphorelay sensor kinase activity"/>
    <property type="evidence" value="ECO:0007669"/>
    <property type="project" value="InterPro"/>
</dbReference>
<evidence type="ECO:0000313" key="18">
    <source>
        <dbReference type="EMBL" id="GGZ42420.1"/>
    </source>
</evidence>
<keyword evidence="14 15" id="KW-0472">Membrane</keyword>
<evidence type="ECO:0000256" key="12">
    <source>
        <dbReference type="ARBA" id="ARBA00022989"/>
    </source>
</evidence>
<comment type="subcellular location">
    <subcellularLocation>
        <location evidence="2">Cell inner membrane</location>
        <topology evidence="2">Multi-pass membrane protein</topology>
    </subcellularLocation>
</comment>
<keyword evidence="13" id="KW-0902">Two-component regulatory system</keyword>
<evidence type="ECO:0000256" key="5">
    <source>
        <dbReference type="ARBA" id="ARBA00022519"/>
    </source>
</evidence>
<dbReference type="InterPro" id="IPR005467">
    <property type="entry name" value="His_kinase_dom"/>
</dbReference>
<reference evidence="18" key="2">
    <citation type="submission" date="2020-09" db="EMBL/GenBank/DDBJ databases">
        <authorList>
            <person name="Sun Q."/>
            <person name="Kim S."/>
        </authorList>
    </citation>
    <scope>NUCLEOTIDE SEQUENCE</scope>
    <source>
        <strain evidence="18">KCTC 32296</strain>
    </source>
</reference>
<dbReference type="PANTHER" id="PTHR44936:SF5">
    <property type="entry name" value="SENSOR HISTIDINE KINASE ENVZ"/>
    <property type="match status" value="1"/>
</dbReference>
<dbReference type="GO" id="GO:0005524">
    <property type="term" value="F:ATP binding"/>
    <property type="evidence" value="ECO:0007669"/>
    <property type="project" value="UniProtKB-KW"/>
</dbReference>
<dbReference type="SUPFAM" id="SSF55874">
    <property type="entry name" value="ATPase domain of HSP90 chaperone/DNA topoisomerase II/histidine kinase"/>
    <property type="match status" value="1"/>
</dbReference>
<dbReference type="Gene3D" id="3.30.565.10">
    <property type="entry name" value="Histidine kinase-like ATPase, C-terminal domain"/>
    <property type="match status" value="1"/>
</dbReference>
<evidence type="ECO:0000256" key="3">
    <source>
        <dbReference type="ARBA" id="ARBA00012438"/>
    </source>
</evidence>